<protein>
    <submittedName>
        <fullName evidence="3">Uncharacterized protein</fullName>
    </submittedName>
</protein>
<comment type="caution">
    <text evidence="3">The sequence shown here is derived from an EMBL/GenBank/DDBJ whole genome shotgun (WGS) entry which is preliminary data.</text>
</comment>
<keyword evidence="4" id="KW-1185">Reference proteome</keyword>
<dbReference type="RefSeq" id="XP_060295223.1">
    <property type="nucleotide sequence ID" value="XM_060434699.1"/>
</dbReference>
<feature type="region of interest" description="Disordered" evidence="1">
    <location>
        <begin position="98"/>
        <end position="121"/>
    </location>
</feature>
<dbReference type="Proteomes" id="UP001172101">
    <property type="component" value="Unassembled WGS sequence"/>
</dbReference>
<evidence type="ECO:0000313" key="3">
    <source>
        <dbReference type="EMBL" id="KAK0713901.1"/>
    </source>
</evidence>
<accession>A0AA40DUQ5</accession>
<gene>
    <name evidence="3" type="ORF">B0T26DRAFT_379639</name>
</gene>
<evidence type="ECO:0000256" key="2">
    <source>
        <dbReference type="SAM" id="SignalP"/>
    </source>
</evidence>
<dbReference type="GeneID" id="85317969"/>
<organism evidence="3 4">
    <name type="scientific">Lasiosphaeria miniovina</name>
    <dbReference type="NCBI Taxonomy" id="1954250"/>
    <lineage>
        <taxon>Eukaryota</taxon>
        <taxon>Fungi</taxon>
        <taxon>Dikarya</taxon>
        <taxon>Ascomycota</taxon>
        <taxon>Pezizomycotina</taxon>
        <taxon>Sordariomycetes</taxon>
        <taxon>Sordariomycetidae</taxon>
        <taxon>Sordariales</taxon>
        <taxon>Lasiosphaeriaceae</taxon>
        <taxon>Lasiosphaeria</taxon>
    </lineage>
</organism>
<dbReference type="AlphaFoldDB" id="A0AA40DUQ5"/>
<dbReference type="EMBL" id="JAUIRO010000005">
    <property type="protein sequence ID" value="KAK0713901.1"/>
    <property type="molecule type" value="Genomic_DNA"/>
</dbReference>
<proteinExistence type="predicted"/>
<feature type="chain" id="PRO_5041228662" evidence="2">
    <location>
        <begin position="20"/>
        <end position="414"/>
    </location>
</feature>
<name>A0AA40DUQ5_9PEZI</name>
<sequence length="414" mass="41102">MPIVAHFCTFLALIPLSYGLNVPASFGNVTNTTSITTAAPGPPQDRSLPMDRAIILEPNRMGIPGLSIIPALLSSFFNGRPTTTTVMPTLSSQVLTSGGLQAPSAVPDQTSSGLNSGSPSPAGLGGVLSALNTILSPLTNQPNAAPLSTANPVGTLVSILESVLSVPVADSSLSLSVAEGPTSPLSPVPPTTSLMGSAVPLLPTPPISLPPPLPSLTITLPSVAGNPSILQALTALLPSTPPAASAIAPLVSEVTPLIPLLGTLLPSAMPFLTPLESMLSSQLSAAAPGVGSLAAVIASQVASLTQQVFSSTSVLTTDVPIMSVELPTITIPVPIATTLAPQLSGLTLPTNAPLSVLAATLSTIIGSGNPGLVSSIVGAIVSTLDSMILSGQVNSLISAATVAGGSVLSQVTRE</sequence>
<evidence type="ECO:0000256" key="1">
    <source>
        <dbReference type="SAM" id="MobiDB-lite"/>
    </source>
</evidence>
<feature type="compositionally biased region" description="Polar residues" evidence="1">
    <location>
        <begin position="107"/>
        <end position="119"/>
    </location>
</feature>
<evidence type="ECO:0000313" key="4">
    <source>
        <dbReference type="Proteomes" id="UP001172101"/>
    </source>
</evidence>
<keyword evidence="2" id="KW-0732">Signal</keyword>
<reference evidence="3" key="1">
    <citation type="submission" date="2023-06" db="EMBL/GenBank/DDBJ databases">
        <title>Genome-scale phylogeny and comparative genomics of the fungal order Sordariales.</title>
        <authorList>
            <consortium name="Lawrence Berkeley National Laboratory"/>
            <person name="Hensen N."/>
            <person name="Bonometti L."/>
            <person name="Westerberg I."/>
            <person name="Brannstrom I.O."/>
            <person name="Guillou S."/>
            <person name="Cros-Aarteil S."/>
            <person name="Calhoun S."/>
            <person name="Haridas S."/>
            <person name="Kuo A."/>
            <person name="Mondo S."/>
            <person name="Pangilinan J."/>
            <person name="Riley R."/>
            <person name="LaButti K."/>
            <person name="Andreopoulos B."/>
            <person name="Lipzen A."/>
            <person name="Chen C."/>
            <person name="Yanf M."/>
            <person name="Daum C."/>
            <person name="Ng V."/>
            <person name="Clum A."/>
            <person name="Steindorff A."/>
            <person name="Ohm R."/>
            <person name="Martin F."/>
            <person name="Silar P."/>
            <person name="Natvig D."/>
            <person name="Lalanne C."/>
            <person name="Gautier V."/>
            <person name="Ament-velasquez S.L."/>
            <person name="Kruys A."/>
            <person name="Hutchinson M.I."/>
            <person name="Powell A.J."/>
            <person name="Barry K."/>
            <person name="Miller A.N."/>
            <person name="Grigoriev I.V."/>
            <person name="Debuchy R."/>
            <person name="Gladieux P."/>
            <person name="Thoren M.H."/>
            <person name="Johannesson H."/>
        </authorList>
    </citation>
    <scope>NUCLEOTIDE SEQUENCE</scope>
    <source>
        <strain evidence="3">SMH2392-1A</strain>
    </source>
</reference>
<feature type="signal peptide" evidence="2">
    <location>
        <begin position="1"/>
        <end position="19"/>
    </location>
</feature>